<dbReference type="EnsemblPlants" id="AET01556">
    <property type="protein sequence ID" value="AET01556"/>
    <property type="gene ID" value="MTR_8g014880"/>
</dbReference>
<gene>
    <name evidence="1" type="ordered locus">MTR_8g014880</name>
</gene>
<name>G7LHE0_MEDTR</name>
<dbReference type="SUPFAM" id="SSF56112">
    <property type="entry name" value="Protein kinase-like (PK-like)"/>
    <property type="match status" value="1"/>
</dbReference>
<dbReference type="PANTHER" id="PTHR45631:SF202">
    <property type="entry name" value="SENESCENCE-INDUCED RECEPTOR-LIKE SERINE_THREONINE-PROTEIN KINASE"/>
    <property type="match status" value="1"/>
</dbReference>
<reference evidence="1 3" key="2">
    <citation type="journal article" date="2014" name="BMC Genomics">
        <title>An improved genome release (version Mt4.0) for the model legume Medicago truncatula.</title>
        <authorList>
            <person name="Tang H."/>
            <person name="Krishnakumar V."/>
            <person name="Bidwell S."/>
            <person name="Rosen B."/>
            <person name="Chan A."/>
            <person name="Zhou S."/>
            <person name="Gentzbittel L."/>
            <person name="Childs K.L."/>
            <person name="Yandell M."/>
            <person name="Gundlach H."/>
            <person name="Mayer K.F."/>
            <person name="Schwartz D.C."/>
            <person name="Town C.D."/>
        </authorList>
    </citation>
    <scope>GENOME REANNOTATION</scope>
    <source>
        <strain evidence="2 3">cv. Jemalong A17</strain>
    </source>
</reference>
<dbReference type="AlphaFoldDB" id="G7LHE0"/>
<dbReference type="Gene3D" id="1.10.510.10">
    <property type="entry name" value="Transferase(Phosphotransferase) domain 1"/>
    <property type="match status" value="1"/>
</dbReference>
<dbReference type="PANTHER" id="PTHR45631">
    <property type="entry name" value="OS07G0107800 PROTEIN-RELATED"/>
    <property type="match status" value="1"/>
</dbReference>
<organism evidence="1 3">
    <name type="scientific">Medicago truncatula</name>
    <name type="common">Barrel medic</name>
    <name type="synonym">Medicago tribuloides</name>
    <dbReference type="NCBI Taxonomy" id="3880"/>
    <lineage>
        <taxon>Eukaryota</taxon>
        <taxon>Viridiplantae</taxon>
        <taxon>Streptophyta</taxon>
        <taxon>Embryophyta</taxon>
        <taxon>Tracheophyta</taxon>
        <taxon>Spermatophyta</taxon>
        <taxon>Magnoliopsida</taxon>
        <taxon>eudicotyledons</taxon>
        <taxon>Gunneridae</taxon>
        <taxon>Pentapetalae</taxon>
        <taxon>rosids</taxon>
        <taxon>fabids</taxon>
        <taxon>Fabales</taxon>
        <taxon>Fabaceae</taxon>
        <taxon>Papilionoideae</taxon>
        <taxon>50 kb inversion clade</taxon>
        <taxon>NPAAA clade</taxon>
        <taxon>Hologalegina</taxon>
        <taxon>IRL clade</taxon>
        <taxon>Trifolieae</taxon>
        <taxon>Medicago</taxon>
    </lineage>
</organism>
<sequence>MQHPIILKALVRASGENIHILQWVIPIVKGGDIQNIVDTRLKGEFSINSAWKVVEIAMSCISQNLAERPDISQILAELKECLWLEMVQRNNGSMRATDEFVSIATVSESTILAR</sequence>
<protein>
    <submittedName>
        <fullName evidence="1">LRR receptor-like kinase plant-like protein, putative</fullName>
    </submittedName>
</protein>
<dbReference type="STRING" id="3880.G7LHE0"/>
<dbReference type="Proteomes" id="UP000002051">
    <property type="component" value="Chromosome 8"/>
</dbReference>
<keyword evidence="3" id="KW-1185">Reference proteome</keyword>
<proteinExistence type="predicted"/>
<dbReference type="OMA" id="NEMSTME"/>
<dbReference type="PaxDb" id="3880-AET01556"/>
<dbReference type="EMBL" id="CM001224">
    <property type="protein sequence ID" value="AET01556.1"/>
    <property type="molecule type" value="Genomic_DNA"/>
</dbReference>
<evidence type="ECO:0000313" key="3">
    <source>
        <dbReference type="Proteomes" id="UP000002051"/>
    </source>
</evidence>
<reference evidence="2" key="3">
    <citation type="submission" date="2015-04" db="UniProtKB">
        <authorList>
            <consortium name="EnsemblPlants"/>
        </authorList>
    </citation>
    <scope>IDENTIFICATION</scope>
    <source>
        <strain evidence="2">cv. Jemalong A17</strain>
    </source>
</reference>
<reference evidence="1 3" key="1">
    <citation type="journal article" date="2011" name="Nature">
        <title>The Medicago genome provides insight into the evolution of rhizobial symbioses.</title>
        <authorList>
            <person name="Young N.D."/>
            <person name="Debelle F."/>
            <person name="Oldroyd G.E."/>
            <person name="Geurts R."/>
            <person name="Cannon S.B."/>
            <person name="Udvardi M.K."/>
            <person name="Benedito V.A."/>
            <person name="Mayer K.F."/>
            <person name="Gouzy J."/>
            <person name="Schoof H."/>
            <person name="Van de Peer Y."/>
            <person name="Proost S."/>
            <person name="Cook D.R."/>
            <person name="Meyers B.C."/>
            <person name="Spannagl M."/>
            <person name="Cheung F."/>
            <person name="De Mita S."/>
            <person name="Krishnakumar V."/>
            <person name="Gundlach H."/>
            <person name="Zhou S."/>
            <person name="Mudge J."/>
            <person name="Bharti A.K."/>
            <person name="Murray J.D."/>
            <person name="Naoumkina M.A."/>
            <person name="Rosen B."/>
            <person name="Silverstein K.A."/>
            <person name="Tang H."/>
            <person name="Rombauts S."/>
            <person name="Zhao P.X."/>
            <person name="Zhou P."/>
            <person name="Barbe V."/>
            <person name="Bardou P."/>
            <person name="Bechner M."/>
            <person name="Bellec A."/>
            <person name="Berger A."/>
            <person name="Berges H."/>
            <person name="Bidwell S."/>
            <person name="Bisseling T."/>
            <person name="Choisne N."/>
            <person name="Couloux A."/>
            <person name="Denny R."/>
            <person name="Deshpande S."/>
            <person name="Dai X."/>
            <person name="Doyle J.J."/>
            <person name="Dudez A.M."/>
            <person name="Farmer A.D."/>
            <person name="Fouteau S."/>
            <person name="Franken C."/>
            <person name="Gibelin C."/>
            <person name="Gish J."/>
            <person name="Goldstein S."/>
            <person name="Gonzalez A.J."/>
            <person name="Green P.J."/>
            <person name="Hallab A."/>
            <person name="Hartog M."/>
            <person name="Hua A."/>
            <person name="Humphray S.J."/>
            <person name="Jeong D.H."/>
            <person name="Jing Y."/>
            <person name="Jocker A."/>
            <person name="Kenton S.M."/>
            <person name="Kim D.J."/>
            <person name="Klee K."/>
            <person name="Lai H."/>
            <person name="Lang C."/>
            <person name="Lin S."/>
            <person name="Macmil S.L."/>
            <person name="Magdelenat G."/>
            <person name="Matthews L."/>
            <person name="McCorrison J."/>
            <person name="Monaghan E.L."/>
            <person name="Mun J.H."/>
            <person name="Najar F.Z."/>
            <person name="Nicholson C."/>
            <person name="Noirot C."/>
            <person name="O'Bleness M."/>
            <person name="Paule C.R."/>
            <person name="Poulain J."/>
            <person name="Prion F."/>
            <person name="Qin B."/>
            <person name="Qu C."/>
            <person name="Retzel E.F."/>
            <person name="Riddle C."/>
            <person name="Sallet E."/>
            <person name="Samain S."/>
            <person name="Samson N."/>
            <person name="Sanders I."/>
            <person name="Saurat O."/>
            <person name="Scarpelli C."/>
            <person name="Schiex T."/>
            <person name="Segurens B."/>
            <person name="Severin A.J."/>
            <person name="Sherrier D.J."/>
            <person name="Shi R."/>
            <person name="Sims S."/>
            <person name="Singer S.R."/>
            <person name="Sinharoy S."/>
            <person name="Sterck L."/>
            <person name="Viollet A."/>
            <person name="Wang B.B."/>
            <person name="Wang K."/>
            <person name="Wang M."/>
            <person name="Wang X."/>
            <person name="Warfsmann J."/>
            <person name="Weissenbach J."/>
            <person name="White D.D."/>
            <person name="White J.D."/>
            <person name="Wiley G.B."/>
            <person name="Wincker P."/>
            <person name="Xing Y."/>
            <person name="Yang L."/>
            <person name="Yao Z."/>
            <person name="Ying F."/>
            <person name="Zhai J."/>
            <person name="Zhou L."/>
            <person name="Zuber A."/>
            <person name="Denarie J."/>
            <person name="Dixon R.A."/>
            <person name="May G.D."/>
            <person name="Schwartz D.C."/>
            <person name="Rogers J."/>
            <person name="Quetier F."/>
            <person name="Town C.D."/>
            <person name="Roe B.A."/>
        </authorList>
    </citation>
    <scope>NUCLEOTIDE SEQUENCE [LARGE SCALE GENOMIC DNA]</scope>
    <source>
        <strain evidence="1">A17</strain>
        <strain evidence="2 3">cv. Jemalong A17</strain>
    </source>
</reference>
<dbReference type="HOGENOM" id="CLU_2124787_0_0_1"/>
<keyword evidence="1" id="KW-0675">Receptor</keyword>
<keyword evidence="1" id="KW-0418">Kinase</keyword>
<evidence type="ECO:0000313" key="1">
    <source>
        <dbReference type="EMBL" id="AET01556.1"/>
    </source>
</evidence>
<accession>G7LHE0</accession>
<dbReference type="GO" id="GO:0016301">
    <property type="term" value="F:kinase activity"/>
    <property type="evidence" value="ECO:0007669"/>
    <property type="project" value="UniProtKB-KW"/>
</dbReference>
<evidence type="ECO:0000313" key="2">
    <source>
        <dbReference type="EnsemblPlants" id="AET01556"/>
    </source>
</evidence>
<dbReference type="InterPro" id="IPR011009">
    <property type="entry name" value="Kinase-like_dom_sf"/>
</dbReference>
<keyword evidence="1" id="KW-0808">Transferase</keyword>